<dbReference type="InterPro" id="IPR012347">
    <property type="entry name" value="Ferritin-like"/>
</dbReference>
<dbReference type="SUPFAM" id="SSF47240">
    <property type="entry name" value="Ferritin-like"/>
    <property type="match status" value="1"/>
</dbReference>
<name>A0A1H1CLN1_NATTX</name>
<protein>
    <submittedName>
        <fullName evidence="1">Ferritin-like metal-binding protein YciE</fullName>
    </submittedName>
</protein>
<organism evidence="1 2">
    <name type="scientific">Natronobacterium texcoconense</name>
    <dbReference type="NCBI Taxonomy" id="1095778"/>
    <lineage>
        <taxon>Archaea</taxon>
        <taxon>Methanobacteriati</taxon>
        <taxon>Methanobacteriota</taxon>
        <taxon>Stenosarchaea group</taxon>
        <taxon>Halobacteria</taxon>
        <taxon>Halobacteriales</taxon>
        <taxon>Natrialbaceae</taxon>
        <taxon>Natronobacterium</taxon>
    </lineage>
</organism>
<dbReference type="PANTHER" id="PTHR30565">
    <property type="entry name" value="PROTEIN YCIF"/>
    <property type="match status" value="1"/>
</dbReference>
<sequence length="182" mass="21103">MLLIVGDPRMETTVDHIDDLEELFHHKLAQQYYVEQELVETLDEMAINATNDQMSEGFADHRDETRTQVQRLEEVFAELDRPAERRKTPILDALEEERHALEDAIDDDDLLDMAYMNAGMMTERIEMTAYEGLSMMATQIGYDDEISKPLESNYDEEKSAYRELDAMATASDMKSLWDRLTP</sequence>
<dbReference type="EMBL" id="FNLC01000001">
    <property type="protein sequence ID" value="SDQ64969.1"/>
    <property type="molecule type" value="Genomic_DNA"/>
</dbReference>
<dbReference type="STRING" id="1095778.SAMN04489842_1447"/>
<dbReference type="AlphaFoldDB" id="A0A1H1CLN1"/>
<proteinExistence type="predicted"/>
<gene>
    <name evidence="1" type="ORF">SAMN04489842_1447</name>
</gene>
<dbReference type="Pfam" id="PF05974">
    <property type="entry name" value="DUF892"/>
    <property type="match status" value="1"/>
</dbReference>
<dbReference type="PANTHER" id="PTHR30565:SF9">
    <property type="entry name" value="PROTEIN YCIF"/>
    <property type="match status" value="1"/>
</dbReference>
<dbReference type="InterPro" id="IPR047114">
    <property type="entry name" value="YciF"/>
</dbReference>
<dbReference type="InterPro" id="IPR009078">
    <property type="entry name" value="Ferritin-like_SF"/>
</dbReference>
<reference evidence="2" key="1">
    <citation type="submission" date="2016-10" db="EMBL/GenBank/DDBJ databases">
        <authorList>
            <person name="Varghese N."/>
            <person name="Submissions S."/>
        </authorList>
    </citation>
    <scope>NUCLEOTIDE SEQUENCE [LARGE SCALE GENOMIC DNA]</scope>
    <source>
        <strain evidence="2">DSM 24767</strain>
    </source>
</reference>
<evidence type="ECO:0000313" key="1">
    <source>
        <dbReference type="EMBL" id="SDQ64969.1"/>
    </source>
</evidence>
<keyword evidence="2" id="KW-1185">Reference proteome</keyword>
<dbReference type="Proteomes" id="UP000198848">
    <property type="component" value="Unassembled WGS sequence"/>
</dbReference>
<accession>A0A1H1CLN1</accession>
<dbReference type="Gene3D" id="1.20.1260.10">
    <property type="match status" value="1"/>
</dbReference>
<dbReference type="InterPro" id="IPR010287">
    <property type="entry name" value="DUF892_YciF-like"/>
</dbReference>
<evidence type="ECO:0000313" key="2">
    <source>
        <dbReference type="Proteomes" id="UP000198848"/>
    </source>
</evidence>